<feature type="transmembrane region" description="Helical" evidence="6">
    <location>
        <begin position="242"/>
        <end position="262"/>
    </location>
</feature>
<evidence type="ECO:0000256" key="2">
    <source>
        <dbReference type="ARBA" id="ARBA00022692"/>
    </source>
</evidence>
<dbReference type="GO" id="GO:0016020">
    <property type="term" value="C:membrane"/>
    <property type="evidence" value="ECO:0007669"/>
    <property type="project" value="UniProtKB-SubCell"/>
</dbReference>
<feature type="transmembrane region" description="Helical" evidence="6">
    <location>
        <begin position="844"/>
        <end position="865"/>
    </location>
</feature>
<evidence type="ECO:0000259" key="9">
    <source>
        <dbReference type="Pfam" id="PF13515"/>
    </source>
</evidence>
<dbReference type="RefSeq" id="XP_013245858.1">
    <property type="nucleotide sequence ID" value="XM_013390404.1"/>
</dbReference>
<evidence type="ECO:0000313" key="11">
    <source>
        <dbReference type="Proteomes" id="UP000027361"/>
    </source>
</evidence>
<dbReference type="PANTHER" id="PTHR37994:SF1">
    <property type="entry name" value="ER TRANSPORTER 6TM N-TERMINAL DOMAIN-CONTAINING PROTEIN"/>
    <property type="match status" value="1"/>
</dbReference>
<dbReference type="PANTHER" id="PTHR37994">
    <property type="entry name" value="ARAE_2_N DOMAIN-CONTAINING PROTEIN-RELATED"/>
    <property type="match status" value="1"/>
</dbReference>
<dbReference type="Pfam" id="PF13515">
    <property type="entry name" value="FUSC_2"/>
    <property type="match status" value="1"/>
</dbReference>
<feature type="domain" description="DUF2421" evidence="7">
    <location>
        <begin position="928"/>
        <end position="1148"/>
    </location>
</feature>
<feature type="transmembrane region" description="Helical" evidence="6">
    <location>
        <begin position="821"/>
        <end position="838"/>
    </location>
</feature>
<feature type="domain" description="Integral membrane bound transporter" evidence="9">
    <location>
        <begin position="792"/>
        <end position="924"/>
    </location>
</feature>
<dbReference type="Pfam" id="PF10337">
    <property type="entry name" value="ArAE_2_N"/>
    <property type="match status" value="1"/>
</dbReference>
<keyword evidence="11" id="KW-1185">Reference proteome</keyword>
<gene>
    <name evidence="10" type="ORF">K437DRAFT_219732</name>
</gene>
<name>A0A066WPU0_TILAU</name>
<dbReference type="InterPro" id="IPR018823">
    <property type="entry name" value="ArAE_2_N"/>
</dbReference>
<dbReference type="InParanoid" id="A0A066WPU0"/>
<dbReference type="AlphaFoldDB" id="A0A066WPU0"/>
<feature type="transmembrane region" description="Helical" evidence="6">
    <location>
        <begin position="166"/>
        <end position="189"/>
    </location>
</feature>
<evidence type="ECO:0000256" key="1">
    <source>
        <dbReference type="ARBA" id="ARBA00004141"/>
    </source>
</evidence>
<evidence type="ECO:0000259" key="7">
    <source>
        <dbReference type="Pfam" id="PF10334"/>
    </source>
</evidence>
<evidence type="ECO:0008006" key="12">
    <source>
        <dbReference type="Google" id="ProtNLM"/>
    </source>
</evidence>
<keyword evidence="2 6" id="KW-0812">Transmembrane</keyword>
<dbReference type="HOGENOM" id="CLU_003918_2_0_1"/>
<feature type="transmembrane region" description="Helical" evidence="6">
    <location>
        <begin position="114"/>
        <end position="131"/>
    </location>
</feature>
<dbReference type="OrthoDB" id="2274698at2759"/>
<dbReference type="InterPro" id="IPR049453">
    <property type="entry name" value="Memb_transporter_dom"/>
</dbReference>
<feature type="transmembrane region" description="Helical" evidence="6">
    <location>
        <begin position="910"/>
        <end position="929"/>
    </location>
</feature>
<evidence type="ECO:0000259" key="8">
    <source>
        <dbReference type="Pfam" id="PF10337"/>
    </source>
</evidence>
<evidence type="ECO:0000256" key="6">
    <source>
        <dbReference type="SAM" id="Phobius"/>
    </source>
</evidence>
<feature type="compositionally biased region" description="Polar residues" evidence="5">
    <location>
        <begin position="497"/>
        <end position="506"/>
    </location>
</feature>
<dbReference type="Pfam" id="PF10334">
    <property type="entry name" value="BRE4"/>
    <property type="match status" value="1"/>
</dbReference>
<feature type="region of interest" description="Disordered" evidence="5">
    <location>
        <begin position="1"/>
        <end position="26"/>
    </location>
</feature>
<evidence type="ECO:0000256" key="4">
    <source>
        <dbReference type="ARBA" id="ARBA00023136"/>
    </source>
</evidence>
<feature type="region of interest" description="Disordered" evidence="5">
    <location>
        <begin position="494"/>
        <end position="517"/>
    </location>
</feature>
<evidence type="ECO:0000256" key="5">
    <source>
        <dbReference type="SAM" id="MobiDB-lite"/>
    </source>
</evidence>
<feature type="transmembrane region" description="Helical" evidence="6">
    <location>
        <begin position="872"/>
        <end position="890"/>
    </location>
</feature>
<proteinExistence type="predicted"/>
<dbReference type="STRING" id="1037660.A0A066WPU0"/>
<evidence type="ECO:0000313" key="10">
    <source>
        <dbReference type="EMBL" id="KDN53019.1"/>
    </source>
</evidence>
<dbReference type="EMBL" id="JMSN01000005">
    <property type="protein sequence ID" value="KDN53019.1"/>
    <property type="molecule type" value="Genomic_DNA"/>
</dbReference>
<comment type="caution">
    <text evidence="10">The sequence shown here is derived from an EMBL/GenBank/DDBJ whole genome shotgun (WGS) entry which is preliminary data.</text>
</comment>
<comment type="subcellular location">
    <subcellularLocation>
        <location evidence="1">Membrane</location>
        <topology evidence="1">Multi-pass membrane protein</topology>
    </subcellularLocation>
</comment>
<dbReference type="InterPro" id="IPR018820">
    <property type="entry name" value="BRE4-related_DUF2421"/>
</dbReference>
<accession>A0A066WPU0</accession>
<feature type="transmembrane region" description="Helical" evidence="6">
    <location>
        <begin position="215"/>
        <end position="235"/>
    </location>
</feature>
<feature type="domain" description="Putative ER transporter 6TM N-terminal" evidence="8">
    <location>
        <begin position="110"/>
        <end position="401"/>
    </location>
</feature>
<protein>
    <recommendedName>
        <fullName evidence="12">ER transporter 6TM N-terminal domain-containing protein</fullName>
    </recommendedName>
</protein>
<keyword evidence="4 6" id="KW-0472">Membrane</keyword>
<keyword evidence="3 6" id="KW-1133">Transmembrane helix</keyword>
<feature type="compositionally biased region" description="Pro residues" evidence="5">
    <location>
        <begin position="424"/>
        <end position="433"/>
    </location>
</feature>
<reference evidence="10 11" key="1">
    <citation type="submission" date="2014-05" db="EMBL/GenBank/DDBJ databases">
        <title>Draft genome sequence of a rare smut relative, Tilletiaria anomala UBC 951.</title>
        <authorList>
            <consortium name="DOE Joint Genome Institute"/>
            <person name="Toome M."/>
            <person name="Kuo A."/>
            <person name="Henrissat B."/>
            <person name="Lipzen A."/>
            <person name="Tritt A."/>
            <person name="Yoshinaga Y."/>
            <person name="Zane M."/>
            <person name="Barry K."/>
            <person name="Grigoriev I.V."/>
            <person name="Spatafora J.W."/>
            <person name="Aimea M.C."/>
        </authorList>
    </citation>
    <scope>NUCLEOTIDE SEQUENCE [LARGE SCALE GENOMIC DNA]</scope>
    <source>
        <strain evidence="10 11">UBC 951</strain>
    </source>
</reference>
<dbReference type="OMA" id="NEQYLMF"/>
<dbReference type="Proteomes" id="UP000027361">
    <property type="component" value="Unassembled WGS sequence"/>
</dbReference>
<evidence type="ECO:0000256" key="3">
    <source>
        <dbReference type="ARBA" id="ARBA00022989"/>
    </source>
</evidence>
<feature type="transmembrane region" description="Helical" evidence="6">
    <location>
        <begin position="274"/>
        <end position="293"/>
    </location>
</feature>
<organism evidence="10 11">
    <name type="scientific">Tilletiaria anomala (strain ATCC 24038 / CBS 436.72 / UBC 951)</name>
    <dbReference type="NCBI Taxonomy" id="1037660"/>
    <lineage>
        <taxon>Eukaryota</taxon>
        <taxon>Fungi</taxon>
        <taxon>Dikarya</taxon>
        <taxon>Basidiomycota</taxon>
        <taxon>Ustilaginomycotina</taxon>
        <taxon>Exobasidiomycetes</taxon>
        <taxon>Georgefischeriales</taxon>
        <taxon>Tilletiariaceae</taxon>
        <taxon>Tilletiaria</taxon>
    </lineage>
</organism>
<sequence length="1170" mass="129543">MLPNGVSDVSPEHWSGNLEAGGVSISQGKVDPNGHADFAENVSKSLRQRHKPRNDFHVHLDLGADKAGAGQTSTTDSSGKCKLRESWKGSAIYKFLERQWSWIPPILTWPKLKPVFRSSLVAWICLVLLIINPVQLMLGQASFLILIGAFIQPAEAPLATVIEREFFLLFFLCVTWAYSCIAVAIAHAVRDVKLAASEVPNPVAIFQAEYLETKPAIVCAFFLAFGSAILLWIKIHFGPSPFLFATVLSCILLNIMLTYAPLFPYAYYSLGKQVVVPLTVKVGVTILISFVFFPKSNNALFVERIVAVLKPMASVMTQQQELLKKSPLEEDFDFYLVPNLLNTAEAGLMPLQMASRLLTRELSFGHANGSDLKQLEILTRKMIPSCDGMAYYYAMVRQDLEHSHFPRTPAASVVGTPRSSRPSTPAPSRPPSPTRDALNETTSSNAVADGRFANMSRGHMALGSRMSNGSMKGDGRPTAGLHHHSLLHNVFHHHSKVPSTSGSGRRSTIFHHPQREEQAPVGTWESLRYAEVETHLHPAGNDVFTENLMRLLGECSQDLLAANNDALQLLIKWLEDLNHSRLSDLVDRFFRPRRCLHKSQTSAQGFADAVSDLERHLEKFRVATRFGILEPFKTPGDDLLSSAVPYRYLYQAFVHQFHHMETTEHILQILREVNRICDARAMPRFWAPNLPKLWSFEAWLDFGEGDQHADPTEGASEILGAPSSIIELGVSKPRDPDALAPSTAAQAVYRSLFDFLSTLFQGNMLFALKAAVMTGIIALPTYLKSSAEFCYVNRAIWSIFMAQLTLSRFKGDTVFGLVSRIIATVLGCICGVLIWYIGDGHGKGNPYALCAVSAVGFILIFSFRLYYPAPPITLIITGVTAALVIGYSWQGAHDPTYGNIGYGIAVMWRRLVGVIIGVTIAAIVSLLPPTSTLRQHQRMSHARTIAEIANLHCQAISYAAWQEEGKPTGMTKALIALRGKLRRLNVASANITYEWSLRGTWPKQRYQALFEVQMEISKLLSHLVSVLKKLPEPWAKALLRRTRLSDPLFIGDVVAVLIMCSTALQSGMPLPQITPCPLLDRFLLLKPGFAITQDDDEDNLGLPTHVTFATVCDPAYLNFAVGASTAAGLIIRLDKLMLVVKELVGEAYPVPADLHARNAVFDRYRHVNNH</sequence>
<dbReference type="GeneID" id="25262248"/>
<feature type="region of interest" description="Disordered" evidence="5">
    <location>
        <begin position="407"/>
        <end position="481"/>
    </location>
</feature>